<dbReference type="EC" id="2.7.13.3" evidence="2"/>
<dbReference type="Pfam" id="PF02518">
    <property type="entry name" value="HATPase_c"/>
    <property type="match status" value="1"/>
</dbReference>
<dbReference type="SMART" id="SM00387">
    <property type="entry name" value="HATPase_c"/>
    <property type="match status" value="1"/>
</dbReference>
<feature type="domain" description="Histidine kinase/HSP90-like ATPase" evidence="8">
    <location>
        <begin position="247"/>
        <end position="358"/>
    </location>
</feature>
<dbReference type="InterPro" id="IPR036890">
    <property type="entry name" value="HATPase_C_sf"/>
</dbReference>
<dbReference type="PANTHER" id="PTHR45436">
    <property type="entry name" value="SENSOR HISTIDINE KINASE YKOH"/>
    <property type="match status" value="1"/>
</dbReference>
<keyword evidence="10" id="KW-1185">Reference proteome</keyword>
<keyword evidence="7" id="KW-0472">Membrane</keyword>
<evidence type="ECO:0000256" key="7">
    <source>
        <dbReference type="SAM" id="Phobius"/>
    </source>
</evidence>
<organism evidence="9 10">
    <name type="scientific">Saccharothrix longispora</name>
    <dbReference type="NCBI Taxonomy" id="33920"/>
    <lineage>
        <taxon>Bacteria</taxon>
        <taxon>Bacillati</taxon>
        <taxon>Actinomycetota</taxon>
        <taxon>Actinomycetes</taxon>
        <taxon>Pseudonocardiales</taxon>
        <taxon>Pseudonocardiaceae</taxon>
        <taxon>Saccharothrix</taxon>
    </lineage>
</organism>
<dbReference type="SUPFAM" id="SSF55874">
    <property type="entry name" value="ATPase domain of HSP90 chaperone/DNA topoisomerase II/histidine kinase"/>
    <property type="match status" value="1"/>
</dbReference>
<dbReference type="EMBL" id="JAVDSG010000001">
    <property type="protein sequence ID" value="MDR6592828.1"/>
    <property type="molecule type" value="Genomic_DNA"/>
</dbReference>
<feature type="compositionally biased region" description="Acidic residues" evidence="6">
    <location>
        <begin position="462"/>
        <end position="473"/>
    </location>
</feature>
<feature type="compositionally biased region" description="Low complexity" evidence="6">
    <location>
        <begin position="437"/>
        <end position="448"/>
    </location>
</feature>
<sequence length="585" mass="61174">MSAHTPSSGPPANPPARPAVLAAVTALVVAGGLVTWAVLVTPEHSRLLVGGCAGAAALALVVAVTAAVRQRTAARHFRDRAALVAAEAADLADRLAPALVERLRAGSAPATALTEVEKPVNPHHERVLRTLAEEVGRGERARSAAMAACGNAAGRMQALATSMLADLREMEDRHGEEVLGDLLRLDHSTAQAGRLADSIAVLTGSRSGRRWTKPIVMESILRGAVGRVSAYQRVRTHSASSSAVVGYAAEGVMHALAELVDNACNFSPPSEQVHVYVEEAQAGVVVTIEDGGLVMGDLALRRAERLVSGDSLDLTGLSGTRLGLAVVGRLARKHGLVVSFRPSSRGGTGVVVMIPRTLITEPRQSGGGRRRSTDSRGYGGNGLPAFEPALSTIETLDLPIQHVPAQNSQAQNSQAQNQPAQNQPAQRPATIHPSPIQPAAVEPVPAQPTHAPQEHTAQPADTSDDVPEQDSPAEDVVLPRRHRGSTLGATFPGPPRRPVDPAPPRADAGSRFSAFRSATRPESRPTHTGPQNSAPQNNAPGPDEREPDAHVGPGHDPAVEGFGEPGARPHPEVEPLRGEAPHWPS</sequence>
<dbReference type="PANTHER" id="PTHR45436:SF5">
    <property type="entry name" value="SENSOR HISTIDINE KINASE TRCS"/>
    <property type="match status" value="1"/>
</dbReference>
<evidence type="ECO:0000256" key="5">
    <source>
        <dbReference type="ARBA" id="ARBA00022777"/>
    </source>
</evidence>
<gene>
    <name evidence="9" type="ORF">J2S66_001212</name>
</gene>
<evidence type="ECO:0000313" key="9">
    <source>
        <dbReference type="EMBL" id="MDR6592828.1"/>
    </source>
</evidence>
<proteinExistence type="predicted"/>
<feature type="transmembrane region" description="Helical" evidence="7">
    <location>
        <begin position="20"/>
        <end position="40"/>
    </location>
</feature>
<reference evidence="9 10" key="1">
    <citation type="submission" date="2023-07" db="EMBL/GenBank/DDBJ databases">
        <title>Sequencing the genomes of 1000 actinobacteria strains.</title>
        <authorList>
            <person name="Klenk H.-P."/>
        </authorList>
    </citation>
    <scope>NUCLEOTIDE SEQUENCE [LARGE SCALE GENOMIC DNA]</scope>
    <source>
        <strain evidence="9 10">DSM 43749</strain>
    </source>
</reference>
<evidence type="ECO:0000256" key="4">
    <source>
        <dbReference type="ARBA" id="ARBA00022679"/>
    </source>
</evidence>
<dbReference type="InterPro" id="IPR050428">
    <property type="entry name" value="TCS_sensor_his_kinase"/>
</dbReference>
<dbReference type="RefSeq" id="WP_310304763.1">
    <property type="nucleotide sequence ID" value="NZ_BAAAXB010000001.1"/>
</dbReference>
<dbReference type="GO" id="GO:0016301">
    <property type="term" value="F:kinase activity"/>
    <property type="evidence" value="ECO:0007669"/>
    <property type="project" value="UniProtKB-KW"/>
</dbReference>
<dbReference type="InterPro" id="IPR003594">
    <property type="entry name" value="HATPase_dom"/>
</dbReference>
<evidence type="ECO:0000256" key="2">
    <source>
        <dbReference type="ARBA" id="ARBA00012438"/>
    </source>
</evidence>
<keyword evidence="3" id="KW-0597">Phosphoprotein</keyword>
<evidence type="ECO:0000256" key="6">
    <source>
        <dbReference type="SAM" id="MobiDB-lite"/>
    </source>
</evidence>
<feature type="compositionally biased region" description="Low complexity" evidence="6">
    <location>
        <begin position="406"/>
        <end position="429"/>
    </location>
</feature>
<feature type="region of interest" description="Disordered" evidence="6">
    <location>
        <begin position="406"/>
        <end position="585"/>
    </location>
</feature>
<evidence type="ECO:0000313" key="10">
    <source>
        <dbReference type="Proteomes" id="UP001268819"/>
    </source>
</evidence>
<feature type="compositionally biased region" description="Pro residues" evidence="6">
    <location>
        <begin position="492"/>
        <end position="504"/>
    </location>
</feature>
<evidence type="ECO:0000256" key="1">
    <source>
        <dbReference type="ARBA" id="ARBA00000085"/>
    </source>
</evidence>
<comment type="catalytic activity">
    <reaction evidence="1">
        <text>ATP + protein L-histidine = ADP + protein N-phospho-L-histidine.</text>
        <dbReference type="EC" id="2.7.13.3"/>
    </reaction>
</comment>
<keyword evidence="7" id="KW-0812">Transmembrane</keyword>
<keyword evidence="5 9" id="KW-0418">Kinase</keyword>
<name>A0ABU1PRC6_9PSEU</name>
<keyword evidence="4" id="KW-0808">Transferase</keyword>
<feature type="transmembrane region" description="Helical" evidence="7">
    <location>
        <begin position="47"/>
        <end position="68"/>
    </location>
</feature>
<comment type="caution">
    <text evidence="9">The sequence shown here is derived from an EMBL/GenBank/DDBJ whole genome shotgun (WGS) entry which is preliminary data.</text>
</comment>
<evidence type="ECO:0000259" key="8">
    <source>
        <dbReference type="SMART" id="SM00387"/>
    </source>
</evidence>
<evidence type="ECO:0000256" key="3">
    <source>
        <dbReference type="ARBA" id="ARBA00022553"/>
    </source>
</evidence>
<feature type="compositionally biased region" description="Basic and acidic residues" evidence="6">
    <location>
        <begin position="567"/>
        <end position="585"/>
    </location>
</feature>
<feature type="region of interest" description="Disordered" evidence="6">
    <location>
        <begin position="355"/>
        <end position="386"/>
    </location>
</feature>
<dbReference type="Gene3D" id="3.30.565.10">
    <property type="entry name" value="Histidine kinase-like ATPase, C-terminal domain"/>
    <property type="match status" value="1"/>
</dbReference>
<keyword evidence="7" id="KW-1133">Transmembrane helix</keyword>
<protein>
    <recommendedName>
        <fullName evidence="2">histidine kinase</fullName>
        <ecNumber evidence="2">2.7.13.3</ecNumber>
    </recommendedName>
</protein>
<dbReference type="Proteomes" id="UP001268819">
    <property type="component" value="Unassembled WGS sequence"/>
</dbReference>
<feature type="compositionally biased region" description="Polar residues" evidence="6">
    <location>
        <begin position="526"/>
        <end position="539"/>
    </location>
</feature>
<accession>A0ABU1PRC6</accession>